<evidence type="ECO:0000256" key="4">
    <source>
        <dbReference type="ARBA" id="ARBA00023136"/>
    </source>
</evidence>
<dbReference type="InterPro" id="IPR022764">
    <property type="entry name" value="Peptidase_S54_rhomboid_dom"/>
</dbReference>
<dbReference type="PANTHER" id="PTHR43066:SF16">
    <property type="entry name" value="RHOMBOID DOMAIN-CONTAINING PROTEIN 3"/>
    <property type="match status" value="1"/>
</dbReference>
<evidence type="ECO:0000259" key="6">
    <source>
        <dbReference type="Pfam" id="PF01694"/>
    </source>
</evidence>
<comment type="caution">
    <text evidence="7">The sequence shown here is derived from an EMBL/GenBank/DDBJ whole genome shotgun (WGS) entry which is preliminary data.</text>
</comment>
<comment type="subcellular location">
    <subcellularLocation>
        <location evidence="1">Membrane</location>
        <topology evidence="1">Multi-pass membrane protein</topology>
    </subcellularLocation>
</comment>
<dbReference type="PANTHER" id="PTHR43066">
    <property type="entry name" value="RHOMBOID-RELATED PROTEIN"/>
    <property type="match status" value="1"/>
</dbReference>
<dbReference type="SUPFAM" id="SSF46934">
    <property type="entry name" value="UBA-like"/>
    <property type="match status" value="1"/>
</dbReference>
<keyword evidence="4 5" id="KW-0472">Membrane</keyword>
<evidence type="ECO:0000313" key="7">
    <source>
        <dbReference type="EMBL" id="KAG5280452.1"/>
    </source>
</evidence>
<evidence type="ECO:0000256" key="2">
    <source>
        <dbReference type="ARBA" id="ARBA00022692"/>
    </source>
</evidence>
<dbReference type="Pfam" id="PF01694">
    <property type="entry name" value="Rhomboid"/>
    <property type="match status" value="1"/>
</dbReference>
<dbReference type="GO" id="GO:0004252">
    <property type="term" value="F:serine-type endopeptidase activity"/>
    <property type="evidence" value="ECO:0007669"/>
    <property type="project" value="InterPro"/>
</dbReference>
<accession>A0AAV6H3C3</accession>
<protein>
    <recommendedName>
        <fullName evidence="6">Peptidase S54 rhomboid domain-containing protein</fullName>
    </recommendedName>
</protein>
<dbReference type="GO" id="GO:0016020">
    <property type="term" value="C:membrane"/>
    <property type="evidence" value="ECO:0007669"/>
    <property type="project" value="UniProtKB-SubCell"/>
</dbReference>
<sequence>MRNRISLALCGLNANRPGFYLGTVLLTALNVLLWLCGAQTSLTLGPGGEFPSLKGLTTYAFSHEDLTSLVCNTSLLVWLGSCQEQRWGTMAFFILTLFSTVLLPPLYTLALFITDDETSRISGFSAVQLALFTAQSQQMKQKRLLGCVPIWLLPWFLLVLHFFLLPGTPGMLHFCAICLGYNYTPSLIGIIQRLEVPWLSSLLPVWAYVSVRARFQLPTHNIQQRSEDHIQPPTVEVSDLLTSTQFDSFTSPKQQSAVSMITSDTQALEDEMLRAGILASLQYSTEEEKKVEVPKSSVSSLRLQQLQKMGFATEKAVVALAATAQLDGAISLLINGQVGEEAVVISKGKKNPHS</sequence>
<dbReference type="Proteomes" id="UP000823561">
    <property type="component" value="Chromosome 5"/>
</dbReference>
<gene>
    <name evidence="7" type="ORF">AALO_G00060130</name>
</gene>
<dbReference type="InterPro" id="IPR035952">
    <property type="entry name" value="Rhomboid-like_sf"/>
</dbReference>
<reference evidence="7" key="1">
    <citation type="submission" date="2020-10" db="EMBL/GenBank/DDBJ databases">
        <title>Chromosome-scale genome assembly of the Allis shad, Alosa alosa.</title>
        <authorList>
            <person name="Margot Z."/>
            <person name="Christophe K."/>
            <person name="Cabau C."/>
            <person name="Louis A."/>
            <person name="Berthelot C."/>
            <person name="Parey E."/>
            <person name="Roest Crollius H."/>
            <person name="Montfort J."/>
            <person name="Robinson-Rechavi M."/>
            <person name="Bucao C."/>
            <person name="Bouchez O."/>
            <person name="Gislard M."/>
            <person name="Lluch J."/>
            <person name="Milhes M."/>
            <person name="Lampietro C."/>
            <person name="Lopez Roques C."/>
            <person name="Donnadieu C."/>
            <person name="Braasch I."/>
            <person name="Desvignes T."/>
            <person name="Postlethwait J."/>
            <person name="Bobe J."/>
            <person name="Guiguen Y."/>
        </authorList>
    </citation>
    <scope>NUCLEOTIDE SEQUENCE</scope>
    <source>
        <strain evidence="7">M-15738</strain>
        <tissue evidence="7">Blood</tissue>
    </source>
</reference>
<keyword evidence="8" id="KW-1185">Reference proteome</keyword>
<dbReference type="AlphaFoldDB" id="A0AAV6H3C3"/>
<dbReference type="Gene3D" id="1.20.1540.10">
    <property type="entry name" value="Rhomboid-like"/>
    <property type="match status" value="1"/>
</dbReference>
<evidence type="ECO:0000313" key="8">
    <source>
        <dbReference type="Proteomes" id="UP000823561"/>
    </source>
</evidence>
<dbReference type="EMBL" id="JADWDJ010000005">
    <property type="protein sequence ID" value="KAG5280452.1"/>
    <property type="molecule type" value="Genomic_DNA"/>
</dbReference>
<dbReference type="InterPro" id="IPR009060">
    <property type="entry name" value="UBA-like_sf"/>
</dbReference>
<evidence type="ECO:0000256" key="3">
    <source>
        <dbReference type="ARBA" id="ARBA00022989"/>
    </source>
</evidence>
<feature type="transmembrane region" description="Helical" evidence="5">
    <location>
        <begin position="90"/>
        <end position="113"/>
    </location>
</feature>
<feature type="transmembrane region" description="Helical" evidence="5">
    <location>
        <begin position="20"/>
        <end position="42"/>
    </location>
</feature>
<feature type="domain" description="Peptidase S54 rhomboid" evidence="6">
    <location>
        <begin position="55"/>
        <end position="184"/>
    </location>
</feature>
<evidence type="ECO:0000256" key="1">
    <source>
        <dbReference type="ARBA" id="ARBA00004141"/>
    </source>
</evidence>
<keyword evidence="2 5" id="KW-0812">Transmembrane</keyword>
<evidence type="ECO:0000256" key="5">
    <source>
        <dbReference type="SAM" id="Phobius"/>
    </source>
</evidence>
<name>A0AAV6H3C3_9TELE</name>
<proteinExistence type="predicted"/>
<feature type="transmembrane region" description="Helical" evidence="5">
    <location>
        <begin position="144"/>
        <end position="165"/>
    </location>
</feature>
<keyword evidence="3 5" id="KW-1133">Transmembrane helix</keyword>
<organism evidence="7 8">
    <name type="scientific">Alosa alosa</name>
    <name type="common">allis shad</name>
    <dbReference type="NCBI Taxonomy" id="278164"/>
    <lineage>
        <taxon>Eukaryota</taxon>
        <taxon>Metazoa</taxon>
        <taxon>Chordata</taxon>
        <taxon>Craniata</taxon>
        <taxon>Vertebrata</taxon>
        <taxon>Euteleostomi</taxon>
        <taxon>Actinopterygii</taxon>
        <taxon>Neopterygii</taxon>
        <taxon>Teleostei</taxon>
        <taxon>Clupei</taxon>
        <taxon>Clupeiformes</taxon>
        <taxon>Clupeoidei</taxon>
        <taxon>Clupeidae</taxon>
        <taxon>Alosa</taxon>
    </lineage>
</organism>
<dbReference type="SUPFAM" id="SSF144091">
    <property type="entry name" value="Rhomboid-like"/>
    <property type="match status" value="1"/>
</dbReference>